<name>A0A6G1JG88_9PLEO</name>
<dbReference type="AlphaFoldDB" id="A0A6G1JG88"/>
<evidence type="ECO:0000313" key="3">
    <source>
        <dbReference type="Proteomes" id="UP000799291"/>
    </source>
</evidence>
<evidence type="ECO:0000256" key="1">
    <source>
        <dbReference type="SAM" id="MobiDB-lite"/>
    </source>
</evidence>
<sequence length="130" mass="14174">MNEDRDITLPSSNRVLGLSVGNNCCLGTSCCEHRLIASVRAASPRSSFESDRFRKPLSSETAQHTTHSPPFSDPKHQCKPPRPHHRFSAAPPTPTTWPFPDQASGYACPALATLASISFSPPAMAMERRT</sequence>
<evidence type="ECO:0000313" key="2">
    <source>
        <dbReference type="EMBL" id="KAF2689153.1"/>
    </source>
</evidence>
<gene>
    <name evidence="2" type="ORF">K458DRAFT_124534</name>
</gene>
<accession>A0A6G1JG88</accession>
<feature type="compositionally biased region" description="Basic residues" evidence="1">
    <location>
        <begin position="77"/>
        <end position="87"/>
    </location>
</feature>
<dbReference type="Proteomes" id="UP000799291">
    <property type="component" value="Unassembled WGS sequence"/>
</dbReference>
<reference evidence="2" key="1">
    <citation type="journal article" date="2020" name="Stud. Mycol.">
        <title>101 Dothideomycetes genomes: a test case for predicting lifestyles and emergence of pathogens.</title>
        <authorList>
            <person name="Haridas S."/>
            <person name="Albert R."/>
            <person name="Binder M."/>
            <person name="Bloem J."/>
            <person name="Labutti K."/>
            <person name="Salamov A."/>
            <person name="Andreopoulos B."/>
            <person name="Baker S."/>
            <person name="Barry K."/>
            <person name="Bills G."/>
            <person name="Bluhm B."/>
            <person name="Cannon C."/>
            <person name="Castanera R."/>
            <person name="Culley D."/>
            <person name="Daum C."/>
            <person name="Ezra D."/>
            <person name="Gonzalez J."/>
            <person name="Henrissat B."/>
            <person name="Kuo A."/>
            <person name="Liang C."/>
            <person name="Lipzen A."/>
            <person name="Lutzoni F."/>
            <person name="Magnuson J."/>
            <person name="Mondo S."/>
            <person name="Nolan M."/>
            <person name="Ohm R."/>
            <person name="Pangilinan J."/>
            <person name="Park H.-J."/>
            <person name="Ramirez L."/>
            <person name="Alfaro M."/>
            <person name="Sun H."/>
            <person name="Tritt A."/>
            <person name="Yoshinaga Y."/>
            <person name="Zwiers L.-H."/>
            <person name="Turgeon B."/>
            <person name="Goodwin S."/>
            <person name="Spatafora J."/>
            <person name="Crous P."/>
            <person name="Grigoriev I."/>
        </authorList>
    </citation>
    <scope>NUCLEOTIDE SEQUENCE</scope>
    <source>
        <strain evidence="2">CBS 122367</strain>
    </source>
</reference>
<feature type="compositionally biased region" description="Polar residues" evidence="1">
    <location>
        <begin position="58"/>
        <end position="69"/>
    </location>
</feature>
<dbReference type="EMBL" id="MU005572">
    <property type="protein sequence ID" value="KAF2689153.1"/>
    <property type="molecule type" value="Genomic_DNA"/>
</dbReference>
<protein>
    <submittedName>
        <fullName evidence="2">Uncharacterized protein</fullName>
    </submittedName>
</protein>
<organism evidence="2 3">
    <name type="scientific">Lentithecium fluviatile CBS 122367</name>
    <dbReference type="NCBI Taxonomy" id="1168545"/>
    <lineage>
        <taxon>Eukaryota</taxon>
        <taxon>Fungi</taxon>
        <taxon>Dikarya</taxon>
        <taxon>Ascomycota</taxon>
        <taxon>Pezizomycotina</taxon>
        <taxon>Dothideomycetes</taxon>
        <taxon>Pleosporomycetidae</taxon>
        <taxon>Pleosporales</taxon>
        <taxon>Massarineae</taxon>
        <taxon>Lentitheciaceae</taxon>
        <taxon>Lentithecium</taxon>
    </lineage>
</organism>
<feature type="region of interest" description="Disordered" evidence="1">
    <location>
        <begin position="41"/>
        <end position="98"/>
    </location>
</feature>
<proteinExistence type="predicted"/>
<keyword evidence="3" id="KW-1185">Reference proteome</keyword>
<dbReference type="PROSITE" id="PS51257">
    <property type="entry name" value="PROKAR_LIPOPROTEIN"/>
    <property type="match status" value="1"/>
</dbReference>